<protein>
    <submittedName>
        <fullName evidence="2">Uncharacterized protein</fullName>
    </submittedName>
</protein>
<proteinExistence type="predicted"/>
<sequence>MRAKETLQLRHQLSASGLSLRAAAYDTKRHHVLSYDSNFLRPHVLRLFSLRRELKSVSLLEQEEEENGSKQAVPSSMSPSGGLPVRHRPSFLDLHQQKRTIGAKGEVIVPTVLLQYSPFLDIFICVYSKATRARNSTKVPKDTTHYVLLLEPATLRKLLVYQGPETHLLQCAHYDPVTDRLVLASHLKSIGNGADREGMMFPSAPKNVVEIVQLSKRPEDSKGLCRGEEPRMLLLIENTRASLRHPDTLTIICGSKGLKALYGAANDCDSTDSSMLEWRHNQLKFVLVRRVMLRHGISAMAVSPCGDWLLAGSSQGGLRVWNVNGSGTNASGLFTIDTEPFDPSGSSVTDAQSQVISSIEATTTPMPSSTDEAVALADVIVIAVERDTGVVRHWRFSVERKTFESDNDVSSLGEHRYPRLSLVGYFDTGGKDPLGKGESPGKFKHQDTLGPPLKVLTMCVTIDMGSCFENLLLVVREDVIHVLKVQTVLYVMQEFSSIEQAYAVRALGHQDFCQVISLSSTAACKLRLFPLDENSHQSSSKLLFVTPQTAENSHVCAMETIMCTSSMQLSFVVLAWSNGVVDIYEILTEKHVMRLEDKHLADQISTLSVVQYHHVIKRKGPSLPDNADKGGLWSSRSDENITTFVTPIDEPNDAIERRVIIFVGTESGKLFGWKTDALSGENVAFQSISHANVRVQAAHSSHIIQLARFDAVDHGERPLLASVGAGGVIKFWRVPSLKVMSYINSIADGYPASPSSIELLKGMGTRNEKVKDFVAVGYEDGRVAVWKIDFKRVLFQKLDVSTKHERCVSKICRVSSKVVSSGLVELLSCSLDMTVIQWEILESGTVHEKRYFDIGSAIVDMILVKEQAVVALAHEVCKFVFAPSSKCDVKYLVKPEAEANSETEKLQKVSDNDDMLPTDSDYPDTPTTRSVDNATEAEPPTQRTVDEYLTLHVPSAVLHLEASSLTAGTGTDSRDQHEDAFKLESEATDKMSRHTKVEKSTGQLPHAFVNDDILRDYLKEYIGCHGTGGTMAASRITHLLALRPELPSIKRLGFALAKILKDLKLTAQGRVDTEDALQILKLLYATSKDSPSSFDAPTMARRLKLKESQSEQPVLSVCARRNKRCEYQW</sequence>
<organism evidence="2 3">
    <name type="scientific">Phytophthora citrophthora</name>
    <dbReference type="NCBI Taxonomy" id="4793"/>
    <lineage>
        <taxon>Eukaryota</taxon>
        <taxon>Sar</taxon>
        <taxon>Stramenopiles</taxon>
        <taxon>Oomycota</taxon>
        <taxon>Peronosporomycetes</taxon>
        <taxon>Peronosporales</taxon>
        <taxon>Peronosporaceae</taxon>
        <taxon>Phytophthora</taxon>
    </lineage>
</organism>
<name>A0AAD9G1Y3_9STRA</name>
<evidence type="ECO:0000313" key="3">
    <source>
        <dbReference type="Proteomes" id="UP001259832"/>
    </source>
</evidence>
<dbReference type="EMBL" id="JASMQC010000042">
    <property type="protein sequence ID" value="KAK1929982.1"/>
    <property type="molecule type" value="Genomic_DNA"/>
</dbReference>
<feature type="compositionally biased region" description="Polar residues" evidence="1">
    <location>
        <begin position="69"/>
        <end position="79"/>
    </location>
</feature>
<dbReference type="Proteomes" id="UP001259832">
    <property type="component" value="Unassembled WGS sequence"/>
</dbReference>
<accession>A0AAD9G1Y3</accession>
<dbReference type="Pfam" id="PF00400">
    <property type="entry name" value="WD40"/>
    <property type="match status" value="1"/>
</dbReference>
<evidence type="ECO:0000256" key="1">
    <source>
        <dbReference type="SAM" id="MobiDB-lite"/>
    </source>
</evidence>
<dbReference type="SUPFAM" id="SSF50978">
    <property type="entry name" value="WD40 repeat-like"/>
    <property type="match status" value="1"/>
</dbReference>
<comment type="caution">
    <text evidence="2">The sequence shown here is derived from an EMBL/GenBank/DDBJ whole genome shotgun (WGS) entry which is preliminary data.</text>
</comment>
<dbReference type="InterPro" id="IPR015943">
    <property type="entry name" value="WD40/YVTN_repeat-like_dom_sf"/>
</dbReference>
<feature type="region of interest" description="Disordered" evidence="1">
    <location>
        <begin position="900"/>
        <end position="944"/>
    </location>
</feature>
<dbReference type="InterPro" id="IPR036322">
    <property type="entry name" value="WD40_repeat_dom_sf"/>
</dbReference>
<gene>
    <name evidence="2" type="ORF">P3T76_014479</name>
</gene>
<dbReference type="AlphaFoldDB" id="A0AAD9G1Y3"/>
<keyword evidence="3" id="KW-1185">Reference proteome</keyword>
<dbReference type="Gene3D" id="2.130.10.10">
    <property type="entry name" value="YVTN repeat-like/Quinoprotein amine dehydrogenase"/>
    <property type="match status" value="2"/>
</dbReference>
<feature type="compositionally biased region" description="Low complexity" evidence="1">
    <location>
        <begin position="917"/>
        <end position="928"/>
    </location>
</feature>
<reference evidence="2" key="1">
    <citation type="submission" date="2023-08" db="EMBL/GenBank/DDBJ databases">
        <title>Reference Genome Resource for the Citrus Pathogen Phytophthora citrophthora.</title>
        <authorList>
            <person name="Moller H."/>
            <person name="Coetzee B."/>
            <person name="Rose L.J."/>
            <person name="Van Niekerk J.M."/>
        </authorList>
    </citation>
    <scope>NUCLEOTIDE SEQUENCE</scope>
    <source>
        <strain evidence="2">STE-U-9442</strain>
    </source>
</reference>
<feature type="compositionally biased region" description="Basic and acidic residues" evidence="1">
    <location>
        <begin position="900"/>
        <end position="911"/>
    </location>
</feature>
<evidence type="ECO:0000313" key="2">
    <source>
        <dbReference type="EMBL" id="KAK1929982.1"/>
    </source>
</evidence>
<dbReference type="InterPro" id="IPR001680">
    <property type="entry name" value="WD40_rpt"/>
</dbReference>
<feature type="region of interest" description="Disordered" evidence="1">
    <location>
        <begin position="61"/>
        <end position="82"/>
    </location>
</feature>